<dbReference type="PANTHER" id="PTHR45775">
    <property type="entry name" value="RAD, GEM/KIR FAMILY MEMBER 2, ISOFORM C"/>
    <property type="match status" value="1"/>
</dbReference>
<feature type="region of interest" description="Disordered" evidence="1">
    <location>
        <begin position="1"/>
        <end position="58"/>
    </location>
</feature>
<gene>
    <name evidence="2" type="ORF">OSB1V03_LOCUS13195</name>
</gene>
<organism evidence="2">
    <name type="scientific">Medioppia subpectinata</name>
    <dbReference type="NCBI Taxonomy" id="1979941"/>
    <lineage>
        <taxon>Eukaryota</taxon>
        <taxon>Metazoa</taxon>
        <taxon>Ecdysozoa</taxon>
        <taxon>Arthropoda</taxon>
        <taxon>Chelicerata</taxon>
        <taxon>Arachnida</taxon>
        <taxon>Acari</taxon>
        <taxon>Acariformes</taxon>
        <taxon>Sarcoptiformes</taxon>
        <taxon>Oribatida</taxon>
        <taxon>Brachypylina</taxon>
        <taxon>Oppioidea</taxon>
        <taxon>Oppiidae</taxon>
        <taxon>Medioppia</taxon>
    </lineage>
</organism>
<dbReference type="EMBL" id="OC866153">
    <property type="protein sequence ID" value="CAD7632793.1"/>
    <property type="molecule type" value="Genomic_DNA"/>
</dbReference>
<dbReference type="PANTHER" id="PTHR45775:SF6">
    <property type="entry name" value="RAD, GEM_KIR FAMILY MEMBER 2, ISOFORM C"/>
    <property type="match status" value="1"/>
</dbReference>
<dbReference type="Proteomes" id="UP000759131">
    <property type="component" value="Unassembled WGS sequence"/>
</dbReference>
<dbReference type="GO" id="GO:0005525">
    <property type="term" value="F:GTP binding"/>
    <property type="evidence" value="ECO:0007669"/>
    <property type="project" value="TreeGrafter"/>
</dbReference>
<name>A0A7R9L127_9ACAR</name>
<dbReference type="OrthoDB" id="5239715at2759"/>
<dbReference type="InterPro" id="IPR027417">
    <property type="entry name" value="P-loop_NTPase"/>
</dbReference>
<proteinExistence type="predicted"/>
<evidence type="ECO:0000313" key="2">
    <source>
        <dbReference type="EMBL" id="CAD7632793.1"/>
    </source>
</evidence>
<dbReference type="SUPFAM" id="SSF52540">
    <property type="entry name" value="P-loop containing nucleoside triphosphate hydrolases"/>
    <property type="match status" value="1"/>
</dbReference>
<dbReference type="GO" id="GO:0005886">
    <property type="term" value="C:plasma membrane"/>
    <property type="evidence" value="ECO:0007669"/>
    <property type="project" value="TreeGrafter"/>
</dbReference>
<accession>A0A7R9L127</accession>
<keyword evidence="3" id="KW-1185">Reference proteome</keyword>
<dbReference type="InterPro" id="IPR051641">
    <property type="entry name" value="RGK_GTP-binding_reg"/>
</dbReference>
<feature type="non-terminal residue" evidence="2">
    <location>
        <position position="1"/>
    </location>
</feature>
<sequence length="266" mass="29978">MSGIPSRRNSSYGSSSSGYSSSSSQRTSTKTAQSIRRSQSMRYTQRHNSNMSTNSTGAVLPLNKSKRVASIPSNIANTGDKILTKDEEYNNEYNIKNQLKDSGKSENLFNFIIAKDLDHFKNEKVIRILVVGSQDSGKTSLVSQFSYFLEDQRRQFGPNQQQKYLILNFREIERLDNCFPRSPITIYMPDAYIVIYAVNDRNKNGRQLATANNCKYIETSCAISHNIDFLLTGIGAQINLKNGSNKSGQTSNSGRKPNLFKRLLRK</sequence>
<evidence type="ECO:0000313" key="3">
    <source>
        <dbReference type="Proteomes" id="UP000759131"/>
    </source>
</evidence>
<dbReference type="GO" id="GO:0005246">
    <property type="term" value="F:calcium channel regulator activity"/>
    <property type="evidence" value="ECO:0007669"/>
    <property type="project" value="TreeGrafter"/>
</dbReference>
<feature type="compositionally biased region" description="Polar residues" evidence="1">
    <location>
        <begin position="25"/>
        <end position="57"/>
    </location>
</feature>
<evidence type="ECO:0000256" key="1">
    <source>
        <dbReference type="SAM" id="MobiDB-lite"/>
    </source>
</evidence>
<dbReference type="AlphaFoldDB" id="A0A7R9L127"/>
<reference evidence="2" key="1">
    <citation type="submission" date="2020-11" db="EMBL/GenBank/DDBJ databases">
        <authorList>
            <person name="Tran Van P."/>
        </authorList>
    </citation>
    <scope>NUCLEOTIDE SEQUENCE</scope>
</reference>
<protein>
    <submittedName>
        <fullName evidence="2">Uncharacterized protein</fullName>
    </submittedName>
</protein>
<dbReference type="EMBL" id="CAJPIZ010011578">
    <property type="protein sequence ID" value="CAG2113223.1"/>
    <property type="molecule type" value="Genomic_DNA"/>
</dbReference>
<feature type="compositionally biased region" description="Low complexity" evidence="1">
    <location>
        <begin position="10"/>
        <end position="24"/>
    </location>
</feature>